<evidence type="ECO:0000313" key="2">
    <source>
        <dbReference type="Proteomes" id="UP001233172"/>
    </source>
</evidence>
<organism evidence="1 2">
    <name type="scientific">Biomphalaria pfeifferi</name>
    <name type="common">Bloodfluke planorb</name>
    <name type="synonym">Freshwater snail</name>
    <dbReference type="NCBI Taxonomy" id="112525"/>
    <lineage>
        <taxon>Eukaryota</taxon>
        <taxon>Metazoa</taxon>
        <taxon>Spiralia</taxon>
        <taxon>Lophotrochozoa</taxon>
        <taxon>Mollusca</taxon>
        <taxon>Gastropoda</taxon>
        <taxon>Heterobranchia</taxon>
        <taxon>Euthyneura</taxon>
        <taxon>Panpulmonata</taxon>
        <taxon>Hygrophila</taxon>
        <taxon>Lymnaeoidea</taxon>
        <taxon>Planorbidae</taxon>
        <taxon>Biomphalaria</taxon>
    </lineage>
</organism>
<evidence type="ECO:0000313" key="1">
    <source>
        <dbReference type="EMBL" id="KAK0066876.1"/>
    </source>
</evidence>
<reference evidence="1" key="1">
    <citation type="journal article" date="2023" name="PLoS Negl. Trop. Dis.">
        <title>A genome sequence for Biomphalaria pfeifferi, the major vector snail for the human-infecting parasite Schistosoma mansoni.</title>
        <authorList>
            <person name="Bu L."/>
            <person name="Lu L."/>
            <person name="Laidemitt M.R."/>
            <person name="Zhang S.M."/>
            <person name="Mutuku M."/>
            <person name="Mkoji G."/>
            <person name="Steinauer M."/>
            <person name="Loker E.S."/>
        </authorList>
    </citation>
    <scope>NUCLEOTIDE SEQUENCE</scope>
    <source>
        <strain evidence="1">KasaAsao</strain>
    </source>
</reference>
<keyword evidence="2" id="KW-1185">Reference proteome</keyword>
<gene>
    <name evidence="1" type="ORF">Bpfe_003611</name>
</gene>
<accession>A0AAD8FKJ7</accession>
<dbReference type="Proteomes" id="UP001233172">
    <property type="component" value="Unassembled WGS sequence"/>
</dbReference>
<comment type="caution">
    <text evidence="1">The sequence shown here is derived from an EMBL/GenBank/DDBJ whole genome shotgun (WGS) entry which is preliminary data.</text>
</comment>
<name>A0AAD8FKJ7_BIOPF</name>
<sequence>DGPLVIQFDGKLLPSIAGGPGKEDRIAIIVTGRTTEKLLAIPKVVQGTGEQIAKAAAETITDWELTNSIAGMSFDTTAANTGHLNGTCVLLEQKLGKNCYGWLVDTTSLKSYAATFLKRSIKYTGKEELGDKKLDYFIGSRSHFFFEVLNLDKSFLNLPVEQWPQLEAYQHAKVVARSLKVVNDSAERGIALATNFNKSLTKKEDEKQYLYQVVESHCKQYPDAKKATLNQ</sequence>
<dbReference type="AlphaFoldDB" id="A0AAD8FKJ7"/>
<dbReference type="PANTHER" id="PTHR46113">
    <property type="entry name" value="SNAC DOMAIN-CONTAINING PROTEIN"/>
    <property type="match status" value="1"/>
</dbReference>
<protein>
    <submittedName>
        <fullName evidence="1">DNA repair protein RAD51 3</fullName>
    </submittedName>
</protein>
<reference evidence="1" key="2">
    <citation type="submission" date="2023-04" db="EMBL/GenBank/DDBJ databases">
        <authorList>
            <person name="Bu L."/>
            <person name="Lu L."/>
            <person name="Laidemitt M.R."/>
            <person name="Zhang S.M."/>
            <person name="Mutuku M."/>
            <person name="Mkoji G."/>
            <person name="Steinauer M."/>
            <person name="Loker E.S."/>
        </authorList>
    </citation>
    <scope>NUCLEOTIDE SEQUENCE</scope>
    <source>
        <strain evidence="1">KasaAsao</strain>
        <tissue evidence="1">Whole Snail</tissue>
    </source>
</reference>
<proteinExistence type="predicted"/>
<dbReference type="EMBL" id="JASAOG010000009">
    <property type="protein sequence ID" value="KAK0066876.1"/>
    <property type="molecule type" value="Genomic_DNA"/>
</dbReference>
<feature type="non-terminal residue" evidence="1">
    <location>
        <position position="1"/>
    </location>
</feature>
<dbReference type="PANTHER" id="PTHR46113:SF1">
    <property type="entry name" value="PEPTIDASE M17 LEUCYL AMINOPEPTIDASE N-TERMINAL DOMAIN-CONTAINING PROTEIN"/>
    <property type="match status" value="1"/>
</dbReference>